<dbReference type="Proteomes" id="UP000054337">
    <property type="component" value="Unassembled WGS sequence"/>
</dbReference>
<keyword evidence="3" id="KW-0560">Oxidoreductase</keyword>
<name>W7DR41_BIPV3</name>
<dbReference type="EMBL" id="KI968896">
    <property type="protein sequence ID" value="EUN20733.1"/>
    <property type="molecule type" value="Genomic_DNA"/>
</dbReference>
<dbReference type="CDD" id="cd05233">
    <property type="entry name" value="SDR_c"/>
    <property type="match status" value="1"/>
</dbReference>
<gene>
    <name evidence="4" type="ORF">COCVIDRAFT_43129</name>
</gene>
<evidence type="ECO:0000313" key="5">
    <source>
        <dbReference type="Proteomes" id="UP000054337"/>
    </source>
</evidence>
<dbReference type="Gene3D" id="3.40.50.720">
    <property type="entry name" value="NAD(P)-binding Rossmann-like Domain"/>
    <property type="match status" value="1"/>
</dbReference>
<proteinExistence type="inferred from homology"/>
<reference evidence="4 5" key="1">
    <citation type="journal article" date="2013" name="PLoS Genet.">
        <title>Comparative genome structure, secondary metabolite, and effector coding capacity across Cochliobolus pathogens.</title>
        <authorList>
            <person name="Condon B.J."/>
            <person name="Leng Y."/>
            <person name="Wu D."/>
            <person name="Bushley K.E."/>
            <person name="Ohm R.A."/>
            <person name="Otillar R."/>
            <person name="Martin J."/>
            <person name="Schackwitz W."/>
            <person name="Grimwood J."/>
            <person name="MohdZainudin N."/>
            <person name="Xue C."/>
            <person name="Wang R."/>
            <person name="Manning V.A."/>
            <person name="Dhillon B."/>
            <person name="Tu Z.J."/>
            <person name="Steffenson B.J."/>
            <person name="Salamov A."/>
            <person name="Sun H."/>
            <person name="Lowry S."/>
            <person name="LaButti K."/>
            <person name="Han J."/>
            <person name="Copeland A."/>
            <person name="Lindquist E."/>
            <person name="Barry K."/>
            <person name="Schmutz J."/>
            <person name="Baker S.E."/>
            <person name="Ciuffetti L.M."/>
            <person name="Grigoriev I.V."/>
            <person name="Zhong S."/>
            <person name="Turgeon B.G."/>
        </authorList>
    </citation>
    <scope>NUCLEOTIDE SEQUENCE [LARGE SCALE GENOMIC DNA]</scope>
    <source>
        <strain evidence="4 5">FI3</strain>
    </source>
</reference>
<evidence type="ECO:0000256" key="1">
    <source>
        <dbReference type="ARBA" id="ARBA00006484"/>
    </source>
</evidence>
<protein>
    <submittedName>
        <fullName evidence="4">Uncharacterized protein</fullName>
    </submittedName>
</protein>
<organism evidence="4 5">
    <name type="scientific">Bipolaris victoriae (strain FI3)</name>
    <name type="common">Victoria blight of oats agent</name>
    <name type="synonym">Cochliobolus victoriae</name>
    <dbReference type="NCBI Taxonomy" id="930091"/>
    <lineage>
        <taxon>Eukaryota</taxon>
        <taxon>Fungi</taxon>
        <taxon>Dikarya</taxon>
        <taxon>Ascomycota</taxon>
        <taxon>Pezizomycotina</taxon>
        <taxon>Dothideomycetes</taxon>
        <taxon>Pleosporomycetidae</taxon>
        <taxon>Pleosporales</taxon>
        <taxon>Pleosporineae</taxon>
        <taxon>Pleosporaceae</taxon>
        <taxon>Bipolaris</taxon>
    </lineage>
</organism>
<dbReference type="PRINTS" id="PR00081">
    <property type="entry name" value="GDHRDH"/>
</dbReference>
<evidence type="ECO:0000313" key="4">
    <source>
        <dbReference type="EMBL" id="EUN20733.1"/>
    </source>
</evidence>
<keyword evidence="5" id="KW-1185">Reference proteome</keyword>
<evidence type="ECO:0000256" key="2">
    <source>
        <dbReference type="ARBA" id="ARBA00022857"/>
    </source>
</evidence>
<sequence length="262" mass="27553">MPGSLKGSALITGTAILGICRGAAIAFAQAGCQRFLLGDVNEAGLHSTREVIIKQAPSADLDIAYLDVTDEVSVDDFGARCVARFGRLDYVCNIAGICPPRTPVTDVDVATYDKVVAVNLYGTFLCHPAEIRQMLKQPLSEDKCRGCIVSTSSMAGLNASPGASPYASTKFGIIGLVKTDSMDYGAHGIRVNAFCPGYTDTPALEAISTADQRAALGASIPLQRVGQPVDVGRVFAFLCSEEASYMHGTAYLVVGGAMAYRK</sequence>
<dbReference type="PANTHER" id="PTHR24321:SF12">
    <property type="entry name" value="SHORT-CHAIN DEHYDROGENASE_REDUCTASE FAMILY, PUTATIVE (AFU_ORTHOLOGUE AFUA_5G14340)-RELATED"/>
    <property type="match status" value="1"/>
</dbReference>
<dbReference type="AlphaFoldDB" id="W7DR41"/>
<dbReference type="SUPFAM" id="SSF51735">
    <property type="entry name" value="NAD(P)-binding Rossmann-fold domains"/>
    <property type="match status" value="1"/>
</dbReference>
<dbReference type="Pfam" id="PF13561">
    <property type="entry name" value="adh_short_C2"/>
    <property type="match status" value="1"/>
</dbReference>
<evidence type="ECO:0000256" key="3">
    <source>
        <dbReference type="ARBA" id="ARBA00023002"/>
    </source>
</evidence>
<dbReference type="FunFam" id="3.40.50.720:FF:000084">
    <property type="entry name" value="Short-chain dehydrogenase reductase"/>
    <property type="match status" value="1"/>
</dbReference>
<accession>W7DR41</accession>
<keyword evidence="2" id="KW-0521">NADP</keyword>
<dbReference type="InterPro" id="IPR002347">
    <property type="entry name" value="SDR_fam"/>
</dbReference>
<comment type="similarity">
    <text evidence="1">Belongs to the short-chain dehydrogenases/reductases (SDR) family.</text>
</comment>
<dbReference type="GO" id="GO:0016491">
    <property type="term" value="F:oxidoreductase activity"/>
    <property type="evidence" value="ECO:0007669"/>
    <property type="project" value="UniProtKB-KW"/>
</dbReference>
<dbReference type="GeneID" id="26257462"/>
<dbReference type="PANTHER" id="PTHR24321">
    <property type="entry name" value="DEHYDROGENASES, SHORT CHAIN"/>
    <property type="match status" value="1"/>
</dbReference>
<dbReference type="InterPro" id="IPR036291">
    <property type="entry name" value="NAD(P)-bd_dom_sf"/>
</dbReference>
<dbReference type="RefSeq" id="XP_014550307.1">
    <property type="nucleotide sequence ID" value="XM_014694821.1"/>
</dbReference>
<dbReference type="HOGENOM" id="CLU_010194_1_0_1"/>